<proteinExistence type="predicted"/>
<gene>
    <name evidence="1" type="ORF">CCACVL1_23594</name>
</gene>
<keyword evidence="2" id="KW-1185">Reference proteome</keyword>
<dbReference type="Gramene" id="OMO61340">
    <property type="protein sequence ID" value="OMO61340"/>
    <property type="gene ID" value="CCACVL1_23594"/>
</dbReference>
<name>A0A1R3GTL4_COCAP</name>
<comment type="caution">
    <text evidence="1">The sequence shown here is derived from an EMBL/GenBank/DDBJ whole genome shotgun (WGS) entry which is preliminary data.</text>
</comment>
<dbReference type="STRING" id="210143.A0A1R3GTL4"/>
<sequence>MSTTAFFELLPVIDFVAQILGKDVYSRPMADADRVKTVQQNDYDQDPINIDSKLPSITARVLPAPWVQLKSLLITDNSLYDTALLNILFQDGPTKGKLISRWRNKFYADK</sequence>
<accession>A0A1R3GTL4</accession>
<evidence type="ECO:0000313" key="1">
    <source>
        <dbReference type="EMBL" id="OMO61340.1"/>
    </source>
</evidence>
<dbReference type="EMBL" id="AWWV01013496">
    <property type="protein sequence ID" value="OMO61340.1"/>
    <property type="molecule type" value="Genomic_DNA"/>
</dbReference>
<evidence type="ECO:0000313" key="2">
    <source>
        <dbReference type="Proteomes" id="UP000188268"/>
    </source>
</evidence>
<dbReference type="OrthoDB" id="1743102at2759"/>
<protein>
    <submittedName>
        <fullName evidence="1">Uncharacterized protein</fullName>
    </submittedName>
</protein>
<dbReference type="AlphaFoldDB" id="A0A1R3GTL4"/>
<dbReference type="Proteomes" id="UP000188268">
    <property type="component" value="Unassembled WGS sequence"/>
</dbReference>
<reference evidence="1 2" key="1">
    <citation type="submission" date="2013-09" db="EMBL/GenBank/DDBJ databases">
        <title>Corchorus capsularis genome sequencing.</title>
        <authorList>
            <person name="Alam M."/>
            <person name="Haque M.S."/>
            <person name="Islam M.S."/>
            <person name="Emdad E.M."/>
            <person name="Islam M.M."/>
            <person name="Ahmed B."/>
            <person name="Halim A."/>
            <person name="Hossen Q.M.M."/>
            <person name="Hossain M.Z."/>
            <person name="Ahmed R."/>
            <person name="Khan M.M."/>
            <person name="Islam R."/>
            <person name="Rashid M.M."/>
            <person name="Khan S.A."/>
            <person name="Rahman M.S."/>
            <person name="Alam M."/>
        </authorList>
    </citation>
    <scope>NUCLEOTIDE SEQUENCE [LARGE SCALE GENOMIC DNA]</scope>
    <source>
        <strain evidence="2">cv. CVL-1</strain>
        <tissue evidence="1">Whole seedling</tissue>
    </source>
</reference>
<organism evidence="1 2">
    <name type="scientific">Corchorus capsularis</name>
    <name type="common">Jute</name>
    <dbReference type="NCBI Taxonomy" id="210143"/>
    <lineage>
        <taxon>Eukaryota</taxon>
        <taxon>Viridiplantae</taxon>
        <taxon>Streptophyta</taxon>
        <taxon>Embryophyta</taxon>
        <taxon>Tracheophyta</taxon>
        <taxon>Spermatophyta</taxon>
        <taxon>Magnoliopsida</taxon>
        <taxon>eudicotyledons</taxon>
        <taxon>Gunneridae</taxon>
        <taxon>Pentapetalae</taxon>
        <taxon>rosids</taxon>
        <taxon>malvids</taxon>
        <taxon>Malvales</taxon>
        <taxon>Malvaceae</taxon>
        <taxon>Grewioideae</taxon>
        <taxon>Apeibeae</taxon>
        <taxon>Corchorus</taxon>
    </lineage>
</organism>